<reference evidence="5" key="2">
    <citation type="submission" date="2021-04" db="EMBL/GenBank/DDBJ databases">
        <authorList>
            <person name="Gilroy R."/>
        </authorList>
    </citation>
    <scope>NUCLEOTIDE SEQUENCE</scope>
    <source>
        <strain evidence="5">ChiBcec18-1249</strain>
    </source>
</reference>
<dbReference type="Gene3D" id="2.60.120.10">
    <property type="entry name" value="Jelly Rolls"/>
    <property type="match status" value="1"/>
</dbReference>
<dbReference type="AlphaFoldDB" id="A0A9D2RRN8"/>
<evidence type="ECO:0000313" key="6">
    <source>
        <dbReference type="Proteomes" id="UP000823824"/>
    </source>
</evidence>
<keyword evidence="2" id="KW-0238">DNA-binding</keyword>
<dbReference type="Gene3D" id="1.10.10.60">
    <property type="entry name" value="Homeodomain-like"/>
    <property type="match status" value="2"/>
</dbReference>
<dbReference type="InterPro" id="IPR014710">
    <property type="entry name" value="RmlC-like_jellyroll"/>
</dbReference>
<dbReference type="InterPro" id="IPR009057">
    <property type="entry name" value="Homeodomain-like_sf"/>
</dbReference>
<gene>
    <name evidence="5" type="ORF">H9787_00810</name>
</gene>
<dbReference type="Proteomes" id="UP000823824">
    <property type="component" value="Unassembled WGS sequence"/>
</dbReference>
<organism evidence="5 6">
    <name type="scientific">Candidatus Oscillibacter excrementigallinarum</name>
    <dbReference type="NCBI Taxonomy" id="2838716"/>
    <lineage>
        <taxon>Bacteria</taxon>
        <taxon>Bacillati</taxon>
        <taxon>Bacillota</taxon>
        <taxon>Clostridia</taxon>
        <taxon>Eubacteriales</taxon>
        <taxon>Oscillospiraceae</taxon>
        <taxon>Oscillibacter</taxon>
    </lineage>
</organism>
<sequence>MGPAEFNQQRPIYTAGEAAELLRDQPYAAYVCYSDWAGETHSTLMHRHEDIAEILLILKGRGLYTVDLRRYEVAAGDVILCNSGALHDEFPQAGEPYRTLCLGIGGLALPDLPAGSFLESRFSPMFHRPEQFGDLMQLFCQMDRYAAERESGYQILCQYLMLAALELVKRMTRERKNVPDTPEDSIFWQIAKYIDLHYAEDVTIERLVKEFYISPYHLSHMFKQKTGYSVKQYLLRRRLGEAQIRLAMTQDSVQTIAEESGFEDASYFSRIFSKYIGLTPTEYRKYRTTT</sequence>
<proteinExistence type="predicted"/>
<dbReference type="GO" id="GO:0003700">
    <property type="term" value="F:DNA-binding transcription factor activity"/>
    <property type="evidence" value="ECO:0007669"/>
    <property type="project" value="InterPro"/>
</dbReference>
<dbReference type="PANTHER" id="PTHR43280">
    <property type="entry name" value="ARAC-FAMILY TRANSCRIPTIONAL REGULATOR"/>
    <property type="match status" value="1"/>
</dbReference>
<dbReference type="PRINTS" id="PR00032">
    <property type="entry name" value="HTHARAC"/>
</dbReference>
<dbReference type="InterPro" id="IPR018060">
    <property type="entry name" value="HTH_AraC"/>
</dbReference>
<reference evidence="5" key="1">
    <citation type="journal article" date="2021" name="PeerJ">
        <title>Extensive microbial diversity within the chicken gut microbiome revealed by metagenomics and culture.</title>
        <authorList>
            <person name="Gilroy R."/>
            <person name="Ravi A."/>
            <person name="Getino M."/>
            <person name="Pursley I."/>
            <person name="Horton D.L."/>
            <person name="Alikhan N.F."/>
            <person name="Baker D."/>
            <person name="Gharbi K."/>
            <person name="Hall N."/>
            <person name="Watson M."/>
            <person name="Adriaenssens E.M."/>
            <person name="Foster-Nyarko E."/>
            <person name="Jarju S."/>
            <person name="Secka A."/>
            <person name="Antonio M."/>
            <person name="Oren A."/>
            <person name="Chaudhuri R.R."/>
            <person name="La Ragione R."/>
            <person name="Hildebrand F."/>
            <person name="Pallen M.J."/>
        </authorList>
    </citation>
    <scope>NUCLEOTIDE SEQUENCE</scope>
    <source>
        <strain evidence="5">ChiBcec18-1249</strain>
    </source>
</reference>
<name>A0A9D2RRN8_9FIRM</name>
<evidence type="ECO:0000256" key="2">
    <source>
        <dbReference type="ARBA" id="ARBA00023125"/>
    </source>
</evidence>
<protein>
    <submittedName>
        <fullName evidence="5">AraC family transcriptional regulator</fullName>
    </submittedName>
</protein>
<dbReference type="PANTHER" id="PTHR43280:SF28">
    <property type="entry name" value="HTH-TYPE TRANSCRIPTIONAL ACTIVATOR RHAS"/>
    <property type="match status" value="1"/>
</dbReference>
<dbReference type="Pfam" id="PF12833">
    <property type="entry name" value="HTH_18"/>
    <property type="match status" value="1"/>
</dbReference>
<dbReference type="InterPro" id="IPR003313">
    <property type="entry name" value="AraC-bd"/>
</dbReference>
<dbReference type="InterPro" id="IPR037923">
    <property type="entry name" value="HTH-like"/>
</dbReference>
<keyword evidence="3" id="KW-0804">Transcription</keyword>
<dbReference type="GO" id="GO:0043565">
    <property type="term" value="F:sequence-specific DNA binding"/>
    <property type="evidence" value="ECO:0007669"/>
    <property type="project" value="InterPro"/>
</dbReference>
<dbReference type="SUPFAM" id="SSF46689">
    <property type="entry name" value="Homeodomain-like"/>
    <property type="match status" value="2"/>
</dbReference>
<dbReference type="InterPro" id="IPR018062">
    <property type="entry name" value="HTH_AraC-typ_CS"/>
</dbReference>
<keyword evidence="1" id="KW-0805">Transcription regulation</keyword>
<dbReference type="SMART" id="SM00342">
    <property type="entry name" value="HTH_ARAC"/>
    <property type="match status" value="1"/>
</dbReference>
<dbReference type="PROSITE" id="PS00041">
    <property type="entry name" value="HTH_ARAC_FAMILY_1"/>
    <property type="match status" value="1"/>
</dbReference>
<evidence type="ECO:0000256" key="3">
    <source>
        <dbReference type="ARBA" id="ARBA00023163"/>
    </source>
</evidence>
<dbReference type="PROSITE" id="PS01124">
    <property type="entry name" value="HTH_ARAC_FAMILY_2"/>
    <property type="match status" value="1"/>
</dbReference>
<feature type="domain" description="HTH araC/xylS-type" evidence="4">
    <location>
        <begin position="188"/>
        <end position="286"/>
    </location>
</feature>
<dbReference type="SUPFAM" id="SSF51215">
    <property type="entry name" value="Regulatory protein AraC"/>
    <property type="match status" value="1"/>
</dbReference>
<evidence type="ECO:0000313" key="5">
    <source>
        <dbReference type="EMBL" id="HJB12232.1"/>
    </source>
</evidence>
<dbReference type="Pfam" id="PF02311">
    <property type="entry name" value="AraC_binding"/>
    <property type="match status" value="1"/>
</dbReference>
<dbReference type="InterPro" id="IPR020449">
    <property type="entry name" value="Tscrpt_reg_AraC-type_HTH"/>
</dbReference>
<dbReference type="EMBL" id="DWZJ01000006">
    <property type="protein sequence ID" value="HJB12232.1"/>
    <property type="molecule type" value="Genomic_DNA"/>
</dbReference>
<evidence type="ECO:0000259" key="4">
    <source>
        <dbReference type="PROSITE" id="PS01124"/>
    </source>
</evidence>
<accession>A0A9D2RRN8</accession>
<evidence type="ECO:0000256" key="1">
    <source>
        <dbReference type="ARBA" id="ARBA00023015"/>
    </source>
</evidence>
<comment type="caution">
    <text evidence="5">The sequence shown here is derived from an EMBL/GenBank/DDBJ whole genome shotgun (WGS) entry which is preliminary data.</text>
</comment>